<evidence type="ECO:0000313" key="2">
    <source>
        <dbReference type="Proteomes" id="UP001139199"/>
    </source>
</evidence>
<evidence type="ECO:0000313" key="1">
    <source>
        <dbReference type="EMBL" id="MCB4798377.1"/>
    </source>
</evidence>
<comment type="caution">
    <text evidence="1">The sequence shown here is derived from an EMBL/GenBank/DDBJ whole genome shotgun (WGS) entry which is preliminary data.</text>
</comment>
<keyword evidence="2" id="KW-1185">Reference proteome</keyword>
<dbReference type="EMBL" id="JAJAPW010000002">
    <property type="protein sequence ID" value="MCB4798377.1"/>
    <property type="molecule type" value="Genomic_DNA"/>
</dbReference>
<sequence length="106" mass="11852">MINRLIFITAIIILAACSNSDNEDENLLYGVVAGVTSCSGGQEPVYVIKLNETDSIITATLSSEYQLKGLYIKFQLYKDSENLIYCTTDKIYPEYFDVYNVSLATN</sequence>
<reference evidence="1" key="1">
    <citation type="submission" date="2021-10" db="EMBL/GenBank/DDBJ databases">
        <title>Tamlana sargassums sp. nov., and Tamlana laminarinivorans sp. nov., two new bacteria isolated from the brown alga.</title>
        <authorList>
            <person name="Li J."/>
        </authorList>
    </citation>
    <scope>NUCLEOTIDE SEQUENCE</scope>
    <source>
        <strain evidence="1">PT2-4</strain>
    </source>
</reference>
<organism evidence="1 2">
    <name type="scientific">Neotamlana laminarinivorans</name>
    <dbReference type="NCBI Taxonomy" id="2883124"/>
    <lineage>
        <taxon>Bacteria</taxon>
        <taxon>Pseudomonadati</taxon>
        <taxon>Bacteroidota</taxon>
        <taxon>Flavobacteriia</taxon>
        <taxon>Flavobacteriales</taxon>
        <taxon>Flavobacteriaceae</taxon>
        <taxon>Neotamlana</taxon>
    </lineage>
</organism>
<dbReference type="Proteomes" id="UP001139199">
    <property type="component" value="Unassembled WGS sequence"/>
</dbReference>
<gene>
    <name evidence="1" type="ORF">LG649_05955</name>
</gene>
<protein>
    <recommendedName>
        <fullName evidence="3">Lipoprotein</fullName>
    </recommendedName>
</protein>
<name>A0A9X1I1B7_9FLAO</name>
<dbReference type="AlphaFoldDB" id="A0A9X1I1B7"/>
<proteinExistence type="predicted"/>
<accession>A0A9X1I1B7</accession>
<evidence type="ECO:0008006" key="3">
    <source>
        <dbReference type="Google" id="ProtNLM"/>
    </source>
</evidence>
<dbReference type="RefSeq" id="WP_226542202.1">
    <property type="nucleotide sequence ID" value="NZ_JAJAPW010000002.1"/>
</dbReference>
<dbReference type="PROSITE" id="PS51257">
    <property type="entry name" value="PROKAR_LIPOPROTEIN"/>
    <property type="match status" value="1"/>
</dbReference>